<evidence type="ECO:0000256" key="2">
    <source>
        <dbReference type="SAM" id="MobiDB-lite"/>
    </source>
</evidence>
<accession>A0A8X8ZWD1</accession>
<evidence type="ECO:0008006" key="5">
    <source>
        <dbReference type="Google" id="ProtNLM"/>
    </source>
</evidence>
<evidence type="ECO:0000256" key="1">
    <source>
        <dbReference type="ARBA" id="ARBA00023054"/>
    </source>
</evidence>
<dbReference type="GO" id="GO:0045038">
    <property type="term" value="P:protein import into chloroplast thylakoid membrane"/>
    <property type="evidence" value="ECO:0007669"/>
    <property type="project" value="TreeGrafter"/>
</dbReference>
<name>A0A8X8ZWD1_SALSN</name>
<proteinExistence type="predicted"/>
<keyword evidence="1" id="KW-0175">Coiled coil</keyword>
<comment type="caution">
    <text evidence="3">The sequence shown here is derived from an EMBL/GenBank/DDBJ whole genome shotgun (WGS) entry which is preliminary data.</text>
</comment>
<keyword evidence="4" id="KW-1185">Reference proteome</keyword>
<protein>
    <recommendedName>
        <fullName evidence="5">Protein Thf1</fullName>
    </recommendedName>
</protein>
<dbReference type="GO" id="GO:0009534">
    <property type="term" value="C:chloroplast thylakoid"/>
    <property type="evidence" value="ECO:0007669"/>
    <property type="project" value="TreeGrafter"/>
</dbReference>
<dbReference type="Pfam" id="PF11264">
    <property type="entry name" value="ThylakoidFormat"/>
    <property type="match status" value="1"/>
</dbReference>
<dbReference type="PANTHER" id="PTHR34793:SF1">
    <property type="entry name" value="PROTEIN THYLAKOID FORMATION 1, CHLOROPLASTIC"/>
    <property type="match status" value="1"/>
</dbReference>
<gene>
    <name evidence="3" type="ORF">SASPL_121739</name>
</gene>
<feature type="region of interest" description="Disordered" evidence="2">
    <location>
        <begin position="1"/>
        <end position="24"/>
    </location>
</feature>
<dbReference type="EMBL" id="PNBA02000007">
    <property type="protein sequence ID" value="KAG6419517.1"/>
    <property type="molecule type" value="Genomic_DNA"/>
</dbReference>
<dbReference type="Proteomes" id="UP000298416">
    <property type="component" value="Unassembled WGS sequence"/>
</dbReference>
<evidence type="ECO:0000313" key="4">
    <source>
        <dbReference type="Proteomes" id="UP000298416"/>
    </source>
</evidence>
<dbReference type="GO" id="GO:0010027">
    <property type="term" value="P:thylakoid membrane organization"/>
    <property type="evidence" value="ECO:0007669"/>
    <property type="project" value="TreeGrafter"/>
</dbReference>
<reference evidence="3" key="2">
    <citation type="submission" date="2020-08" db="EMBL/GenBank/DDBJ databases">
        <title>Plant Genome Project.</title>
        <authorList>
            <person name="Zhang R.-G."/>
        </authorList>
    </citation>
    <scope>NUCLEOTIDE SEQUENCE</scope>
    <source>
        <strain evidence="3">Huo1</strain>
        <tissue evidence="3">Leaf</tissue>
    </source>
</reference>
<dbReference type="NCBIfam" id="TIGR03060">
    <property type="entry name" value="PS_II_psb29"/>
    <property type="match status" value="1"/>
</dbReference>
<organism evidence="3">
    <name type="scientific">Salvia splendens</name>
    <name type="common">Scarlet sage</name>
    <dbReference type="NCBI Taxonomy" id="180675"/>
    <lineage>
        <taxon>Eukaryota</taxon>
        <taxon>Viridiplantae</taxon>
        <taxon>Streptophyta</taxon>
        <taxon>Embryophyta</taxon>
        <taxon>Tracheophyta</taxon>
        <taxon>Spermatophyta</taxon>
        <taxon>Magnoliopsida</taxon>
        <taxon>eudicotyledons</taxon>
        <taxon>Gunneridae</taxon>
        <taxon>Pentapetalae</taxon>
        <taxon>asterids</taxon>
        <taxon>lamiids</taxon>
        <taxon>Lamiales</taxon>
        <taxon>Lamiaceae</taxon>
        <taxon>Nepetoideae</taxon>
        <taxon>Mentheae</taxon>
        <taxon>Salviinae</taxon>
        <taxon>Salvia</taxon>
        <taxon>Salvia subgen. Calosphace</taxon>
        <taxon>core Calosphace</taxon>
    </lineage>
</organism>
<dbReference type="GO" id="GO:0010207">
    <property type="term" value="P:photosystem II assembly"/>
    <property type="evidence" value="ECO:0007669"/>
    <property type="project" value="InterPro"/>
</dbReference>
<evidence type="ECO:0000313" key="3">
    <source>
        <dbReference type="EMBL" id="KAG6419517.1"/>
    </source>
</evidence>
<dbReference type="GO" id="GO:0045037">
    <property type="term" value="P:protein import into chloroplast stroma"/>
    <property type="evidence" value="ECO:0007669"/>
    <property type="project" value="TreeGrafter"/>
</dbReference>
<dbReference type="AlphaFoldDB" id="A0A8X8ZWD1"/>
<dbReference type="InterPro" id="IPR017499">
    <property type="entry name" value="Thf1"/>
</dbReference>
<dbReference type="PANTHER" id="PTHR34793">
    <property type="entry name" value="PROTEIN THYLAKOID FORMATION 1, CHLOROPLASTIC"/>
    <property type="match status" value="1"/>
</dbReference>
<reference evidence="3" key="1">
    <citation type="submission" date="2018-01" db="EMBL/GenBank/DDBJ databases">
        <authorList>
            <person name="Mao J.F."/>
        </authorList>
    </citation>
    <scope>NUCLEOTIDE SEQUENCE</scope>
    <source>
        <strain evidence="3">Huo1</strain>
        <tissue evidence="3">Leaf</tissue>
    </source>
</reference>
<sequence length="380" mass="42932">MLQRNGMAESGVISSSPPSISADTGRAKWVFGGSGVARKSNSEHEDYAMRRAREAEKAEKIMHLICWGPTKEKSETENCFPPSLLFRRKSTMAAVTSVSFASIAQSPDRKFPIPPSHKCLASNFSSIKLRSPGGSRKLRSRSLRYDPPTVAETKLNFLKAYKRPIPSIYNTVLQELIVQQHLMRYKKSYRYDPVFALGFVTVYDQLMEGYPSDEDREAIFKAYVEALNEDPAQYRLKAFCYRADAQKVEEWARSQSATTLFDFASREGEVEDILKDISERAGSKGNFSYSRFFAVGLFRLLELSNATEPTILDKLCAALNVNKKSVDRDLDVYRNLLSKLVQAKELLREYVDREKKKLEERAATQNANEGVKKMLGGAPV</sequence>